<proteinExistence type="predicted"/>
<evidence type="ECO:0000313" key="3">
    <source>
        <dbReference type="Proteomes" id="UP000246410"/>
    </source>
</evidence>
<dbReference type="SUPFAM" id="SSF52540">
    <property type="entry name" value="P-loop containing nucleoside triphosphate hydrolases"/>
    <property type="match status" value="1"/>
</dbReference>
<accession>A0A317N4K5</accession>
<feature type="compositionally biased region" description="Basic and acidic residues" evidence="1">
    <location>
        <begin position="2192"/>
        <end position="2202"/>
    </location>
</feature>
<feature type="region of interest" description="Disordered" evidence="1">
    <location>
        <begin position="2192"/>
        <end position="2214"/>
    </location>
</feature>
<gene>
    <name evidence="2" type="ORF">DFR69_11645</name>
</gene>
<sequence length="2214" mass="242595">MGRPSPAAKATLRRRLVFVATSSVRMLRIATVPLYQEAGSQLQPCRAGARGQAHAAPVGLSHRWVSWTHRGCSATTADGQCSTGSGGMSELLFCSTWMRGSGCSSAAVEEGDCCTALPSYGTGFETLTMQWQLKGYAERLLTARMDLDTAMGVGYVEPSKGEVAALVGFGGQFELAARIVLAKLATLEWIRVADPNAGVADDFQFQSGGRRHALQVKWSQVPGSFTWSDLTTGEKAQKGRPAKPGLFTQLATAWQRLRTTTAGPLTIYLCSNDIASNSVAGSQTPLGLARASVPHTLARFVIHGISPVREAISAGCLQWSELATLPAVTDWDPVWTALRKITPLTDEEFVGFIGALELRFGVQAVDPLLLPDQGSVDDDVEHLMVTLWDIVREPERPEQLSREELLNRLGWTDRLAYRHPHRFPIPAVYTANHAARNALEERIAEFDGGYLALIGPAGSGKSTLLASMKLPGTVVYYYAFVPDSPNPLSSRGEADSYLHDVSLALEARGLPRRGIANDLHSRRAVLLDQLEQAGRRWAQRREPTILVIDGLDHVPREQNPTRSFIEELPAPAALPKGVFVVLGTQSVSMLRPEIRTALELPGRTVVVPPLSAQESRQLIELSGVGSWMYDNQIEKAAEVGEGHPLALTYLLQELAALQEQDPQARRVSAWVLLHEASDYGGDIQARYRVYFLSVGSNPEVRDLLGMVARLRVPINPSWLATWADPAVVATFTETTAAYFRQSGDDLQFIHNSFRLFLVEETARVGISVNADSDRYFHQRLAEVCADAHDEWRLYGEEEIAHRYLAHQHDRVLELATPDKLLQSLVNLRPIETVRDHTLLAMRSAISIDDAPMLVSLLIFLNEIWARDYVLETAELAKTLLLSDRRIALEHIVRANTLRVEPADAVRLAVKFAAAGDFDAARQIVRACGGITGLRDTARRSDTAIADWAKVTWLLSGTDAVLAELDHHLPETRATDNAATITDASDDRFTDDGEAEDRAYGRNVTHMVCLTRAVESRDEMEIDRLIARIDSEAGPSWRANARLRRAQAASEDRVSERVLQLVGEIAAIDAGVTSEGDDSDVDVTEAGSGHAVGLGIRVASAELLVRHGYSASPEVDALVPPGTVPAWPSRSYTREEGLSAYGTWIALYRLRRMKRDPSLEQPLAPSNVTDDPYRERLRLALRALADLEGQQRLAELGLDETPHVASMARPIIRLRELSPGRDRHSMALSELSSVFRDLQARTIKVAVKSGGHDGLMRLLAEYDTAWTDLDRRSYWSPEQRQAVITAALITDPQSRSWAVEWLRRLDTEIDAFHDEPYSRATRYLAQAQAWAAAQEHDAALRCVQQAVRASMSLGASDHDQQLSEWVDWLAEATASGLLEPVEFDSAACRYAERLAVAADVAGLQASDAAERLLELTFVQRPALGCELAERLCNAGVLSEEKMIEAITGAACRHPEIPVADAATIAARLLYPIATAPPARIEETLESREDLDGSAMRTLTDAAAVCPIPLPVHAPHQASSDVISSGTPRVESDQPQINSTGSLLTLMRTADSIAGTAPMGGWDETVQRLTSTGTVPLATARALIEQATRIGLRGAALGTLIALAARSGDVVVAERTLTDELSRTGGWGWLRHADGGSRLALLGAALADRRRELVRLARHDVANSLASGSLSGNLSPDDIRRIITVVAGDDLIAAAWPQVESHLDRIITPPVGRTENPIDLTTVTTTNPVVVLARWVMQFLGHPIRPIDFGARQALQTLHHRHRESVQPVLAEAIDTGGWRAEAALLSLITARPIERVRIVSAALAEAVGRAAVGPDGICRDLAANVGHDYGIEIPRPSAKILPTAYNLVLPKPAPRTMPELDHRGVPYLDLHDPQQLVAPFDQVLKLLARWSELQVPAVLYRAARVAASSSDRWIAAGHQGQADLLSTRQQRLGYRPWAYMAGRRGLATVLAELADAGLLNNIPSPRSHHLGLIDERLVGIQPNSMPDTMPLPFVAETSPARDFRQWCAETALATERYIDGYLNSTHHILAESGSWRILDVGLPEEDRSLYTFHDSPSRPLLRPQACPWEPNFDGAQQYPESPDLEWGAQELVVHGHEYFSDAVEMTWLALHPAVGEQLGWRHDTQSPFTWVGHDGRWRARSRLFAQGDLTHTSYRDAVATHTWQVQLSAAGYTELIGAWPLLRRELQVDRRLPADGREGRPAEQKSTARAILAGP</sequence>
<comment type="caution">
    <text evidence="2">The sequence shown here is derived from an EMBL/GenBank/DDBJ whole genome shotgun (WGS) entry which is preliminary data.</text>
</comment>
<name>A0A317N4K5_9NOCA</name>
<dbReference type="InterPro" id="IPR027417">
    <property type="entry name" value="P-loop_NTPase"/>
</dbReference>
<dbReference type="EMBL" id="QGTL01000016">
    <property type="protein sequence ID" value="PWV68921.1"/>
    <property type="molecule type" value="Genomic_DNA"/>
</dbReference>
<dbReference type="Proteomes" id="UP000246410">
    <property type="component" value="Unassembled WGS sequence"/>
</dbReference>
<feature type="region of interest" description="Disordered" evidence="1">
    <location>
        <begin position="1515"/>
        <end position="1535"/>
    </location>
</feature>
<evidence type="ECO:0000256" key="1">
    <source>
        <dbReference type="SAM" id="MobiDB-lite"/>
    </source>
</evidence>
<keyword evidence="3" id="KW-1185">Reference proteome</keyword>
<organism evidence="2 3">
    <name type="scientific">Nocardia neocaledoniensis</name>
    <dbReference type="NCBI Taxonomy" id="236511"/>
    <lineage>
        <taxon>Bacteria</taxon>
        <taxon>Bacillati</taxon>
        <taxon>Actinomycetota</taxon>
        <taxon>Actinomycetes</taxon>
        <taxon>Mycobacteriales</taxon>
        <taxon>Nocardiaceae</taxon>
        <taxon>Nocardia</taxon>
    </lineage>
</organism>
<protein>
    <submittedName>
        <fullName evidence="2">Uncharacterized protein</fullName>
    </submittedName>
</protein>
<reference evidence="2 3" key="1">
    <citation type="submission" date="2018-05" db="EMBL/GenBank/DDBJ databases">
        <title>Genomic Encyclopedia of Type Strains, Phase IV (KMG-IV): sequencing the most valuable type-strain genomes for metagenomic binning, comparative biology and taxonomic classification.</title>
        <authorList>
            <person name="Goeker M."/>
        </authorList>
    </citation>
    <scope>NUCLEOTIDE SEQUENCE [LARGE SCALE GENOMIC DNA]</scope>
    <source>
        <strain evidence="2 3">DSM 44717</strain>
    </source>
</reference>
<evidence type="ECO:0000313" key="2">
    <source>
        <dbReference type="EMBL" id="PWV68921.1"/>
    </source>
</evidence>